<reference evidence="1" key="1">
    <citation type="submission" date="2025-08" db="UniProtKB">
        <authorList>
            <consortium name="Ensembl"/>
        </authorList>
    </citation>
    <scope>IDENTIFICATION</scope>
</reference>
<protein>
    <submittedName>
        <fullName evidence="1">Uncharacterized protein</fullName>
    </submittedName>
</protein>
<sequence length="58" mass="6793">MSNTTNRILIPRETHSLESLKFAQDFKFKDDDVVTVPVGLWTLFPFLQSVQIRLEEKI</sequence>
<organism evidence="1 2">
    <name type="scientific">Oryzias sinensis</name>
    <name type="common">Chinese medaka</name>
    <dbReference type="NCBI Taxonomy" id="183150"/>
    <lineage>
        <taxon>Eukaryota</taxon>
        <taxon>Metazoa</taxon>
        <taxon>Chordata</taxon>
        <taxon>Craniata</taxon>
        <taxon>Vertebrata</taxon>
        <taxon>Euteleostomi</taxon>
        <taxon>Actinopterygii</taxon>
        <taxon>Neopterygii</taxon>
        <taxon>Teleostei</taxon>
        <taxon>Neoteleostei</taxon>
        <taxon>Acanthomorphata</taxon>
        <taxon>Ovalentaria</taxon>
        <taxon>Atherinomorphae</taxon>
        <taxon>Beloniformes</taxon>
        <taxon>Adrianichthyidae</taxon>
        <taxon>Oryziinae</taxon>
        <taxon>Oryzias</taxon>
    </lineage>
</organism>
<dbReference type="AlphaFoldDB" id="A0A8C7WVU7"/>
<name>A0A8C7WVU7_9TELE</name>
<dbReference type="Ensembl" id="ENSOSIT00000004451.1">
    <property type="protein sequence ID" value="ENSOSIP00000004156.1"/>
    <property type="gene ID" value="ENSOSIG00000002808.1"/>
</dbReference>
<proteinExistence type="predicted"/>
<evidence type="ECO:0000313" key="1">
    <source>
        <dbReference type="Ensembl" id="ENSOSIP00000004156.1"/>
    </source>
</evidence>
<dbReference type="Proteomes" id="UP000694383">
    <property type="component" value="Unplaced"/>
</dbReference>
<accession>A0A8C7WVU7</accession>
<reference evidence="1" key="2">
    <citation type="submission" date="2025-09" db="UniProtKB">
        <authorList>
            <consortium name="Ensembl"/>
        </authorList>
    </citation>
    <scope>IDENTIFICATION</scope>
</reference>
<evidence type="ECO:0000313" key="2">
    <source>
        <dbReference type="Proteomes" id="UP000694383"/>
    </source>
</evidence>
<keyword evidence="2" id="KW-1185">Reference proteome</keyword>